<dbReference type="PROSITE" id="PS50966">
    <property type="entry name" value="ZF_SWIM"/>
    <property type="match status" value="1"/>
</dbReference>
<evidence type="ECO:0000256" key="1">
    <source>
        <dbReference type="PROSITE-ProRule" id="PRU00325"/>
    </source>
</evidence>
<evidence type="ECO:0000259" key="2">
    <source>
        <dbReference type="PROSITE" id="PS50966"/>
    </source>
</evidence>
<keyword evidence="1" id="KW-0863">Zinc-finger</keyword>
<name>A0A6P8J3D7_ACTTE</name>
<dbReference type="OrthoDB" id="5984844at2759"/>
<dbReference type="RefSeq" id="XP_031574162.1">
    <property type="nucleotide sequence ID" value="XM_031718302.1"/>
</dbReference>
<dbReference type="GeneID" id="116307968"/>
<dbReference type="GO" id="GO:0008270">
    <property type="term" value="F:zinc ion binding"/>
    <property type="evidence" value="ECO:0007669"/>
    <property type="project" value="UniProtKB-KW"/>
</dbReference>
<gene>
    <name evidence="4" type="primary">LOC116307968</name>
</gene>
<sequence>MLLELYLSSNLMIPDELHDISRLPELTFGDVEEYARKESGCSSTTKAYKFCAEPGYLHNIKVRYSQEKDKLNSRCYRSMKKSEPPHTLEADIDLASKSIKGRCSCVAGAGGFCHHVVGLIVGTRLRHA</sequence>
<keyword evidence="1" id="KW-0479">Metal-binding</keyword>
<dbReference type="InParanoid" id="A0A6P8J3D7"/>
<feature type="domain" description="SWIM-type" evidence="2">
    <location>
        <begin position="88"/>
        <end position="124"/>
    </location>
</feature>
<accession>A0A6P8J3D7</accession>
<evidence type="ECO:0000313" key="3">
    <source>
        <dbReference type="Proteomes" id="UP000515163"/>
    </source>
</evidence>
<reference evidence="4" key="1">
    <citation type="submission" date="2025-08" db="UniProtKB">
        <authorList>
            <consortium name="RefSeq"/>
        </authorList>
    </citation>
    <scope>IDENTIFICATION</scope>
    <source>
        <tissue evidence="4">Tentacle</tissue>
    </source>
</reference>
<proteinExistence type="predicted"/>
<organism evidence="3 4">
    <name type="scientific">Actinia tenebrosa</name>
    <name type="common">Australian red waratah sea anemone</name>
    <dbReference type="NCBI Taxonomy" id="6105"/>
    <lineage>
        <taxon>Eukaryota</taxon>
        <taxon>Metazoa</taxon>
        <taxon>Cnidaria</taxon>
        <taxon>Anthozoa</taxon>
        <taxon>Hexacorallia</taxon>
        <taxon>Actiniaria</taxon>
        <taxon>Actiniidae</taxon>
        <taxon>Actinia</taxon>
    </lineage>
</organism>
<dbReference type="AlphaFoldDB" id="A0A6P8J3D7"/>
<dbReference type="Proteomes" id="UP000515163">
    <property type="component" value="Unplaced"/>
</dbReference>
<evidence type="ECO:0000313" key="4">
    <source>
        <dbReference type="RefSeq" id="XP_031574162.1"/>
    </source>
</evidence>
<keyword evidence="1" id="KW-0862">Zinc</keyword>
<dbReference type="InterPro" id="IPR007527">
    <property type="entry name" value="Znf_SWIM"/>
</dbReference>
<protein>
    <submittedName>
        <fullName evidence="4">Uncharacterized protein LOC116307968</fullName>
    </submittedName>
</protein>
<keyword evidence="3" id="KW-1185">Reference proteome</keyword>
<dbReference type="KEGG" id="aten:116307968"/>